<dbReference type="Pfam" id="PF07700">
    <property type="entry name" value="HNOB"/>
    <property type="match status" value="1"/>
</dbReference>
<comment type="similarity">
    <text evidence="8">Belongs to the adenylyl cyclase class-4/guanylyl cyclase family.</text>
</comment>
<dbReference type="GO" id="GO:0020037">
    <property type="term" value="F:heme binding"/>
    <property type="evidence" value="ECO:0007669"/>
    <property type="project" value="InterPro"/>
</dbReference>
<dbReference type="PANTHER" id="PTHR45655">
    <property type="entry name" value="GUANYLATE CYCLASE SOLUBLE SUBUNIT BETA-2"/>
    <property type="match status" value="1"/>
</dbReference>
<feature type="domain" description="Guanylate cyclase" evidence="9">
    <location>
        <begin position="427"/>
        <end position="557"/>
    </location>
</feature>
<evidence type="ECO:0000313" key="11">
    <source>
        <dbReference type="Proteomes" id="UP000192578"/>
    </source>
</evidence>
<organism evidence="10 11">
    <name type="scientific">Hypsibius exemplaris</name>
    <name type="common">Freshwater tardigrade</name>
    <dbReference type="NCBI Taxonomy" id="2072580"/>
    <lineage>
        <taxon>Eukaryota</taxon>
        <taxon>Metazoa</taxon>
        <taxon>Ecdysozoa</taxon>
        <taxon>Tardigrada</taxon>
        <taxon>Eutardigrada</taxon>
        <taxon>Parachela</taxon>
        <taxon>Hypsibioidea</taxon>
        <taxon>Hypsibiidae</taxon>
        <taxon>Hypsibius</taxon>
    </lineage>
</organism>
<dbReference type="Gene3D" id="6.10.250.780">
    <property type="match status" value="1"/>
</dbReference>
<keyword evidence="7" id="KW-0141">cGMP biosynthesis</keyword>
<keyword evidence="11" id="KW-1185">Reference proteome</keyword>
<dbReference type="AlphaFoldDB" id="A0A1W0X556"/>
<dbReference type="Gene3D" id="3.30.70.1230">
    <property type="entry name" value="Nucleotide cyclase"/>
    <property type="match status" value="1"/>
</dbReference>
<dbReference type="InterPro" id="IPR011645">
    <property type="entry name" value="HNOB_dom_associated"/>
</dbReference>
<dbReference type="GO" id="GO:0004383">
    <property type="term" value="F:guanylate cyclase activity"/>
    <property type="evidence" value="ECO:0007669"/>
    <property type="project" value="UniProtKB-EC"/>
</dbReference>
<dbReference type="InterPro" id="IPR029787">
    <property type="entry name" value="Nucleotide_cyclase"/>
</dbReference>
<dbReference type="InterPro" id="IPR038158">
    <property type="entry name" value="H-NOX_domain_sf"/>
</dbReference>
<dbReference type="GO" id="GO:0005525">
    <property type="term" value="F:GTP binding"/>
    <property type="evidence" value="ECO:0007669"/>
    <property type="project" value="UniProtKB-KW"/>
</dbReference>
<evidence type="ECO:0000256" key="3">
    <source>
        <dbReference type="ARBA" id="ARBA00022490"/>
    </source>
</evidence>
<dbReference type="SUPFAM" id="SSF55073">
    <property type="entry name" value="Nucleotide cyclase"/>
    <property type="match status" value="1"/>
</dbReference>
<dbReference type="GO" id="GO:0019934">
    <property type="term" value="P:cGMP-mediated signaling"/>
    <property type="evidence" value="ECO:0007669"/>
    <property type="project" value="TreeGrafter"/>
</dbReference>
<dbReference type="PANTHER" id="PTHR45655:SF5">
    <property type="entry name" value="SOLUBLE GUANYLATE CYCLASE 89DA-RELATED"/>
    <property type="match status" value="1"/>
</dbReference>
<dbReference type="OrthoDB" id="1890790at2759"/>
<dbReference type="GO" id="GO:0008074">
    <property type="term" value="C:guanylate cyclase complex, soluble"/>
    <property type="evidence" value="ECO:0007669"/>
    <property type="project" value="TreeGrafter"/>
</dbReference>
<proteinExistence type="inferred from homology"/>
<dbReference type="PROSITE" id="PS50125">
    <property type="entry name" value="GUANYLATE_CYCLASE_2"/>
    <property type="match status" value="1"/>
</dbReference>
<sequence length="620" mass="70289">MYGMVLQSMTAYLQKQYGETAYLAILEHAGIPHTFFNTHQVYPDKYITALINSASIVLHEGKSPADYLEIYGRMFVQYCHVYGHDKILRVVGRHFRDLIRNMNHLHHSLRYSYPRMVHPSFLVMAEDENGIVLNYESVRQGFAPYVSGQLKELARQFFHIPRFDVTVLTEVSLDVRGTYLTSFRLDFDNVGYIESISGRRRNFNERYPKLTAQSFFNILPYSFLFDQHMTILSHGPKMFGMFVEPIRGRKVSDIFTAKQPQFELSYDMAVKLQDVVIELQSIPCIMIHNAVAHTKHPLKKHLPLKGQFRQYSVDTVLFISSTPTLNDLSDLESIGFYLSDLPLHSGTADLAACGWHSHNEIFQHFQKEADKSQELEDLLRKQAEWKKKGDSLLGSMIPRYLLDKLQGADQGAAGSAFSYCELYEEVTIMFVRLYDFANVCLPLSATDLVKMVSLCWSVMDTLSDDYDVFKVENRGEEYMVASGIPKLNGQQHAAEIASLALSIMKTITATTFEAVEGGRLVIRIGISSGPVVGGIVGLHLPRFCVFGDTVNTASRMESSGIPYQIQCTSMTRDILHAHYKSFHLTERGSMSIKGKGAMLVYWLVRKDGFDYQASSNGSFS</sequence>
<dbReference type="InterPro" id="IPR024096">
    <property type="entry name" value="NO_sig/Golgi_transp_ligand-bd"/>
</dbReference>
<gene>
    <name evidence="10" type="ORF">BV898_03385</name>
</gene>
<evidence type="ECO:0000256" key="5">
    <source>
        <dbReference type="ARBA" id="ARBA00023134"/>
    </source>
</evidence>
<dbReference type="InterPro" id="IPR018297">
    <property type="entry name" value="A/G_cyclase_CS"/>
</dbReference>
<keyword evidence="3" id="KW-0963">Cytoplasm</keyword>
<dbReference type="CDD" id="cd07302">
    <property type="entry name" value="CHD"/>
    <property type="match status" value="1"/>
</dbReference>
<evidence type="ECO:0000313" key="10">
    <source>
        <dbReference type="EMBL" id="OQV22558.1"/>
    </source>
</evidence>
<keyword evidence="4" id="KW-0547">Nucleotide-binding</keyword>
<protein>
    <recommendedName>
        <fullName evidence="2">guanylate cyclase</fullName>
        <ecNumber evidence="2">4.6.1.2</ecNumber>
    </recommendedName>
</protein>
<comment type="caution">
    <text evidence="10">The sequence shown here is derived from an EMBL/GenBank/DDBJ whole genome shotgun (WGS) entry which is preliminary data.</text>
</comment>
<dbReference type="InterPro" id="IPR042463">
    <property type="entry name" value="HNOB_dom_associated_sf"/>
</dbReference>
<dbReference type="InterPro" id="IPR001054">
    <property type="entry name" value="A/G_cyclase"/>
</dbReference>
<evidence type="ECO:0000256" key="6">
    <source>
        <dbReference type="ARBA" id="ARBA00023239"/>
    </source>
</evidence>
<dbReference type="EC" id="4.6.1.2" evidence="2"/>
<evidence type="ECO:0000256" key="8">
    <source>
        <dbReference type="RuleBase" id="RU000405"/>
    </source>
</evidence>
<accession>A0A1W0X556</accession>
<dbReference type="PROSITE" id="PS00452">
    <property type="entry name" value="GUANYLATE_CYCLASE_1"/>
    <property type="match status" value="1"/>
</dbReference>
<evidence type="ECO:0000256" key="4">
    <source>
        <dbReference type="ARBA" id="ARBA00022741"/>
    </source>
</evidence>
<dbReference type="EMBL" id="MTYJ01000016">
    <property type="protein sequence ID" value="OQV22558.1"/>
    <property type="molecule type" value="Genomic_DNA"/>
</dbReference>
<dbReference type="Gene3D" id="3.90.1520.10">
    <property type="entry name" value="H-NOX domain"/>
    <property type="match status" value="1"/>
</dbReference>
<comment type="subcellular location">
    <subcellularLocation>
        <location evidence="1">Cytoplasm</location>
    </subcellularLocation>
</comment>
<dbReference type="SUPFAM" id="SSF111126">
    <property type="entry name" value="Ligand-binding domain in the NO signalling and Golgi transport"/>
    <property type="match status" value="1"/>
</dbReference>
<reference evidence="11" key="1">
    <citation type="submission" date="2017-01" db="EMBL/GenBank/DDBJ databases">
        <title>Comparative genomics of anhydrobiosis in the tardigrade Hypsibius dujardini.</title>
        <authorList>
            <person name="Yoshida Y."/>
            <person name="Koutsovoulos G."/>
            <person name="Laetsch D."/>
            <person name="Stevens L."/>
            <person name="Kumar S."/>
            <person name="Horikawa D."/>
            <person name="Ishino K."/>
            <person name="Komine S."/>
            <person name="Tomita M."/>
            <person name="Blaxter M."/>
            <person name="Arakawa K."/>
        </authorList>
    </citation>
    <scope>NUCLEOTIDE SEQUENCE [LARGE SCALE GENOMIC DNA]</scope>
    <source>
        <strain evidence="11">Z151</strain>
    </source>
</reference>
<dbReference type="SMART" id="SM00044">
    <property type="entry name" value="CYCc"/>
    <property type="match status" value="1"/>
</dbReference>
<dbReference type="Gene3D" id="3.30.450.260">
    <property type="entry name" value="Haem NO binding associated domain"/>
    <property type="match status" value="1"/>
</dbReference>
<evidence type="ECO:0000256" key="7">
    <source>
        <dbReference type="ARBA" id="ARBA00023293"/>
    </source>
</evidence>
<evidence type="ECO:0000256" key="2">
    <source>
        <dbReference type="ARBA" id="ARBA00012202"/>
    </source>
</evidence>
<keyword evidence="5" id="KW-0342">GTP-binding</keyword>
<dbReference type="GO" id="GO:0070482">
    <property type="term" value="P:response to oxygen levels"/>
    <property type="evidence" value="ECO:0007669"/>
    <property type="project" value="TreeGrafter"/>
</dbReference>
<dbReference type="Proteomes" id="UP000192578">
    <property type="component" value="Unassembled WGS sequence"/>
</dbReference>
<dbReference type="InterPro" id="IPR011644">
    <property type="entry name" value="Heme_NO-bd"/>
</dbReference>
<dbReference type="Pfam" id="PF00211">
    <property type="entry name" value="Guanylate_cyc"/>
    <property type="match status" value="1"/>
</dbReference>
<evidence type="ECO:0000256" key="1">
    <source>
        <dbReference type="ARBA" id="ARBA00004496"/>
    </source>
</evidence>
<keyword evidence="6 8" id="KW-0456">Lyase</keyword>
<dbReference type="Pfam" id="PF07701">
    <property type="entry name" value="HNOBA"/>
    <property type="match status" value="1"/>
</dbReference>
<name>A0A1W0X556_HYPEX</name>
<evidence type="ECO:0000259" key="9">
    <source>
        <dbReference type="PROSITE" id="PS50125"/>
    </source>
</evidence>